<evidence type="ECO:0000313" key="2">
    <source>
        <dbReference type="EMBL" id="EFX77494.1"/>
    </source>
</evidence>
<dbReference type="Proteomes" id="UP000000305">
    <property type="component" value="Unassembled WGS sequence"/>
</dbReference>
<evidence type="ECO:0000259" key="1">
    <source>
        <dbReference type="Pfam" id="PF16033"/>
    </source>
</evidence>
<sequence>MARILFIAGERFCESPDETFFNGQCLPIGSTEHCPSENMSLVDEPDNNGFCDCLDTKGENNLQIIFSDQTGRCYSQNTRGPCNVGEWFVLNDIPRCESIPNECPDDGRHVYGKIRVYRDSDPSVEAGCWEIGRTCPDEVSVVQVQQDDYGNLDVFCSSFYNGEVHVYSQNTVSLVAYNPCRKGTRRSRNGDCLHRFFG</sequence>
<dbReference type="Pfam" id="PF16033">
    <property type="entry name" value="DUF4789"/>
    <property type="match status" value="1"/>
</dbReference>
<dbReference type="HOGENOM" id="CLU_112175_0_0_1"/>
<dbReference type="OrthoDB" id="10335901at2759"/>
<evidence type="ECO:0000313" key="3">
    <source>
        <dbReference type="Proteomes" id="UP000000305"/>
    </source>
</evidence>
<accession>E9GSV0</accession>
<dbReference type="EMBL" id="GL732562">
    <property type="protein sequence ID" value="EFX77494.1"/>
    <property type="molecule type" value="Genomic_DNA"/>
</dbReference>
<dbReference type="PANTHER" id="PTHR21177">
    <property type="entry name" value="IP06524P-RELATED"/>
    <property type="match status" value="1"/>
</dbReference>
<feature type="domain" description="DUF4789" evidence="1">
    <location>
        <begin position="33"/>
        <end position="134"/>
    </location>
</feature>
<reference evidence="2 3" key="1">
    <citation type="journal article" date="2011" name="Science">
        <title>The ecoresponsive genome of Daphnia pulex.</title>
        <authorList>
            <person name="Colbourne J.K."/>
            <person name="Pfrender M.E."/>
            <person name="Gilbert D."/>
            <person name="Thomas W.K."/>
            <person name="Tucker A."/>
            <person name="Oakley T.H."/>
            <person name="Tokishita S."/>
            <person name="Aerts A."/>
            <person name="Arnold G.J."/>
            <person name="Basu M.K."/>
            <person name="Bauer D.J."/>
            <person name="Caceres C.E."/>
            <person name="Carmel L."/>
            <person name="Casola C."/>
            <person name="Choi J.H."/>
            <person name="Detter J.C."/>
            <person name="Dong Q."/>
            <person name="Dusheyko S."/>
            <person name="Eads B.D."/>
            <person name="Frohlich T."/>
            <person name="Geiler-Samerotte K.A."/>
            <person name="Gerlach D."/>
            <person name="Hatcher P."/>
            <person name="Jogdeo S."/>
            <person name="Krijgsveld J."/>
            <person name="Kriventseva E.V."/>
            <person name="Kultz D."/>
            <person name="Laforsch C."/>
            <person name="Lindquist E."/>
            <person name="Lopez J."/>
            <person name="Manak J.R."/>
            <person name="Muller J."/>
            <person name="Pangilinan J."/>
            <person name="Patwardhan R.P."/>
            <person name="Pitluck S."/>
            <person name="Pritham E.J."/>
            <person name="Rechtsteiner A."/>
            <person name="Rho M."/>
            <person name="Rogozin I.B."/>
            <person name="Sakarya O."/>
            <person name="Salamov A."/>
            <person name="Schaack S."/>
            <person name="Shapiro H."/>
            <person name="Shiga Y."/>
            <person name="Skalitzky C."/>
            <person name="Smith Z."/>
            <person name="Souvorov A."/>
            <person name="Sung W."/>
            <person name="Tang Z."/>
            <person name="Tsuchiya D."/>
            <person name="Tu H."/>
            <person name="Vos H."/>
            <person name="Wang M."/>
            <person name="Wolf Y.I."/>
            <person name="Yamagata H."/>
            <person name="Yamada T."/>
            <person name="Ye Y."/>
            <person name="Shaw J.R."/>
            <person name="Andrews J."/>
            <person name="Crease T.J."/>
            <person name="Tang H."/>
            <person name="Lucas S.M."/>
            <person name="Robertson H.M."/>
            <person name="Bork P."/>
            <person name="Koonin E.V."/>
            <person name="Zdobnov E.M."/>
            <person name="Grigoriev I.V."/>
            <person name="Lynch M."/>
            <person name="Boore J.L."/>
        </authorList>
    </citation>
    <scope>NUCLEOTIDE SEQUENCE [LARGE SCALE GENOMIC DNA]</scope>
</reference>
<keyword evidence="3" id="KW-1185">Reference proteome</keyword>
<proteinExistence type="predicted"/>
<dbReference type="PANTHER" id="PTHR21177:SF4">
    <property type="entry name" value="IP06524P"/>
    <property type="match status" value="1"/>
</dbReference>
<dbReference type="KEGG" id="dpx:DAPPUDRAFT_106132"/>
<dbReference type="InterPro" id="IPR031993">
    <property type="entry name" value="DUF4789"/>
</dbReference>
<protein>
    <recommendedName>
        <fullName evidence="1">DUF4789 domain-containing protein</fullName>
    </recommendedName>
</protein>
<dbReference type="AlphaFoldDB" id="E9GSV0"/>
<name>E9GSV0_DAPPU</name>
<organism evidence="2 3">
    <name type="scientific">Daphnia pulex</name>
    <name type="common">Water flea</name>
    <dbReference type="NCBI Taxonomy" id="6669"/>
    <lineage>
        <taxon>Eukaryota</taxon>
        <taxon>Metazoa</taxon>
        <taxon>Ecdysozoa</taxon>
        <taxon>Arthropoda</taxon>
        <taxon>Crustacea</taxon>
        <taxon>Branchiopoda</taxon>
        <taxon>Diplostraca</taxon>
        <taxon>Cladocera</taxon>
        <taxon>Anomopoda</taxon>
        <taxon>Daphniidae</taxon>
        <taxon>Daphnia</taxon>
    </lineage>
</organism>
<dbReference type="InParanoid" id="E9GSV0"/>
<gene>
    <name evidence="2" type="ORF">DAPPUDRAFT_106132</name>
</gene>